<dbReference type="SUPFAM" id="SSF53448">
    <property type="entry name" value="Nucleotide-diphospho-sugar transferases"/>
    <property type="match status" value="1"/>
</dbReference>
<proteinExistence type="inferred from homology"/>
<evidence type="ECO:0000313" key="4">
    <source>
        <dbReference type="EMBL" id="KAK2627154.1"/>
    </source>
</evidence>
<dbReference type="InterPro" id="IPR007577">
    <property type="entry name" value="GlycoTrfase_DXD_sugar-bd_CS"/>
</dbReference>
<evidence type="ECO:0000256" key="1">
    <source>
        <dbReference type="ARBA" id="ARBA00009003"/>
    </source>
</evidence>
<comment type="similarity">
    <text evidence="1">Belongs to the glycosyltransferase 32 family.</text>
</comment>
<feature type="transmembrane region" description="Helical" evidence="3">
    <location>
        <begin position="12"/>
        <end position="34"/>
    </location>
</feature>
<feature type="region of interest" description="Disordered" evidence="2">
    <location>
        <begin position="45"/>
        <end position="67"/>
    </location>
</feature>
<evidence type="ECO:0000256" key="2">
    <source>
        <dbReference type="SAM" id="MobiDB-lite"/>
    </source>
</evidence>
<protein>
    <recommendedName>
        <fullName evidence="6">Snorna binding protein</fullName>
    </recommendedName>
</protein>
<comment type="caution">
    <text evidence="4">The sequence shown here is derived from an EMBL/GenBank/DDBJ whole genome shotgun (WGS) entry which is preliminary data.</text>
</comment>
<gene>
    <name evidence="4" type="ORF">QTJ16_003120</name>
</gene>
<reference evidence="4" key="1">
    <citation type="submission" date="2023-06" db="EMBL/GenBank/DDBJ databases">
        <title>Draft genome of Marssonina rosae.</title>
        <authorList>
            <person name="Cheng Q."/>
        </authorList>
    </citation>
    <scope>NUCLEOTIDE SEQUENCE</scope>
    <source>
        <strain evidence="4">R4</strain>
    </source>
</reference>
<dbReference type="GO" id="GO:1901135">
    <property type="term" value="P:carbohydrate derivative metabolic process"/>
    <property type="evidence" value="ECO:0007669"/>
    <property type="project" value="UniProtKB-ARBA"/>
</dbReference>
<keyword evidence="3" id="KW-0472">Membrane</keyword>
<keyword evidence="3" id="KW-0812">Transmembrane</keyword>
<sequence>MAKKSRARNFCGVLQSVLAAAALYGFFYLLVTVYQKGSLPASPEELYKNPLSHPGHADNTRPPGSSSKLVAEKINANANWFNRPESLVMPRDNYFGKRPHVDTVANLTRLVEECRGSYENIEKMPYVYDCLKYLAEGEEEYFYKPSRGERASEQPPRHAEYLDADGEDNTLAEYPEYKAGTKESRGRCNGPIVPYHVYWTGPATWRVELFIKSHFHTQNIPCVRLLIWLDGDRDANAVDKMRNQDPLFQKFRPFVTRGDIVLKTWRFPSRIPLPKGDNTDGVGYYKTPGKPDSKNETLVADGLLRDASGQEWLVLTEKQMTFLPVAVSDAVRFVVLHLYGGVYFDMDVIMLRDMRPLLIGDEHSFAERWGGHPSPRDYNTAIMSLSANSSLSSYLLRGGVRMGLNFHPRVIGVMAVKDQRNREFHMLETAAFDPIWTEFNWGLLGKCTVPCIHDYSQVFKGKNAFPSKDEWKAYDGPQLEPAPAKSRTHFWEVRDAERAATHVKAEAAAHDQEALREAEYRIEEDPYPPTNRTMEHFFRGAWTYHIHNQWRKNPEPSSWLNVIQRAHDGFFSHGRMNPYGEKWDGPTIPEYEISWEYPVTSEAQFDVSQQIRLYSKTKLWDDGRSESSRYANRIDTADGLGQVWRSEACCTWEEKRKRAEDGIM</sequence>
<evidence type="ECO:0000313" key="5">
    <source>
        <dbReference type="Proteomes" id="UP001285354"/>
    </source>
</evidence>
<dbReference type="Proteomes" id="UP001285354">
    <property type="component" value="Unassembled WGS sequence"/>
</dbReference>
<keyword evidence="5" id="KW-1185">Reference proteome</keyword>
<dbReference type="EMBL" id="JAUBYV010000004">
    <property type="protein sequence ID" value="KAK2627154.1"/>
    <property type="molecule type" value="Genomic_DNA"/>
</dbReference>
<name>A0AAD9WFK8_9HELO</name>
<accession>A0AAD9WFK8</accession>
<organism evidence="4 5">
    <name type="scientific">Diplocarpon rosae</name>
    <dbReference type="NCBI Taxonomy" id="946125"/>
    <lineage>
        <taxon>Eukaryota</taxon>
        <taxon>Fungi</taxon>
        <taxon>Dikarya</taxon>
        <taxon>Ascomycota</taxon>
        <taxon>Pezizomycotina</taxon>
        <taxon>Leotiomycetes</taxon>
        <taxon>Helotiales</taxon>
        <taxon>Drepanopezizaceae</taxon>
        <taxon>Diplocarpon</taxon>
    </lineage>
</organism>
<dbReference type="AlphaFoldDB" id="A0AAD9WFK8"/>
<evidence type="ECO:0000256" key="3">
    <source>
        <dbReference type="SAM" id="Phobius"/>
    </source>
</evidence>
<evidence type="ECO:0008006" key="6">
    <source>
        <dbReference type="Google" id="ProtNLM"/>
    </source>
</evidence>
<dbReference type="InterPro" id="IPR029044">
    <property type="entry name" value="Nucleotide-diphossugar_trans"/>
</dbReference>
<dbReference type="Pfam" id="PF04488">
    <property type="entry name" value="Gly_transf_sug"/>
    <property type="match status" value="1"/>
</dbReference>
<dbReference type="Gene3D" id="3.90.550.20">
    <property type="match status" value="1"/>
</dbReference>
<keyword evidence="3" id="KW-1133">Transmembrane helix</keyword>